<dbReference type="GO" id="GO:0072078">
    <property type="term" value="P:nephron tubule morphogenesis"/>
    <property type="evidence" value="ECO:0007669"/>
    <property type="project" value="Ensembl"/>
</dbReference>
<comment type="similarity">
    <text evidence="1">Belongs to the cornifelin family.</text>
</comment>
<dbReference type="PANTHER" id="PTHR15907">
    <property type="entry name" value="DUF614 FAMILY PROTEIN-RELATED"/>
    <property type="match status" value="1"/>
</dbReference>
<sequence length="126" mass="14170">MAVMQQITTVSTAQSSGDWSTGLCDCFSDMDTCCCGTWCFPCMQCQTVSQYGWCCLYPVLDSECMVVSCLFRQSMRDRYGIQGSFCDDCCMLCFCYPCVWCQMTREVKRQAQKGGTTTVITQQVVS</sequence>
<protein>
    <submittedName>
        <fullName evidence="2">Plac8 onzin related protein 1</fullName>
    </submittedName>
</protein>
<dbReference type="Ensembl" id="ENSPKIT00000004039.1">
    <property type="protein sequence ID" value="ENSPKIP00000023357.1"/>
    <property type="gene ID" value="ENSPKIG00000007023.1"/>
</dbReference>
<dbReference type="Ensembl" id="ENSPKIT00000004028.1">
    <property type="protein sequence ID" value="ENSPKIP00000023347.1"/>
    <property type="gene ID" value="ENSPKIG00000007023.1"/>
</dbReference>
<dbReference type="NCBIfam" id="TIGR01571">
    <property type="entry name" value="A_thal_Cys_rich"/>
    <property type="match status" value="1"/>
</dbReference>
<accession>A0A3B3RY20</accession>
<dbReference type="Proteomes" id="UP000261540">
    <property type="component" value="Unplaced"/>
</dbReference>
<organism evidence="2 3">
    <name type="scientific">Paramormyrops kingsleyae</name>
    <dbReference type="NCBI Taxonomy" id="1676925"/>
    <lineage>
        <taxon>Eukaryota</taxon>
        <taxon>Metazoa</taxon>
        <taxon>Chordata</taxon>
        <taxon>Craniata</taxon>
        <taxon>Vertebrata</taxon>
        <taxon>Euteleostomi</taxon>
        <taxon>Actinopterygii</taxon>
        <taxon>Neopterygii</taxon>
        <taxon>Teleostei</taxon>
        <taxon>Osteoglossocephala</taxon>
        <taxon>Osteoglossomorpha</taxon>
        <taxon>Osteoglossiformes</taxon>
        <taxon>Mormyridae</taxon>
        <taxon>Paramormyrops</taxon>
    </lineage>
</organism>
<dbReference type="Pfam" id="PF04749">
    <property type="entry name" value="PLAC8"/>
    <property type="match status" value="1"/>
</dbReference>
<evidence type="ECO:0000313" key="3">
    <source>
        <dbReference type="Proteomes" id="UP000261540"/>
    </source>
</evidence>
<proteinExistence type="inferred from homology"/>
<dbReference type="GO" id="GO:0048703">
    <property type="term" value="P:embryonic viscerocranium morphogenesis"/>
    <property type="evidence" value="ECO:0007669"/>
    <property type="project" value="Ensembl"/>
</dbReference>
<keyword evidence="3" id="KW-1185">Reference proteome</keyword>
<dbReference type="GO" id="GO:0035775">
    <property type="term" value="P:pronephric glomerulus morphogenesis"/>
    <property type="evidence" value="ECO:0007669"/>
    <property type="project" value="Ensembl"/>
</dbReference>
<evidence type="ECO:0000256" key="1">
    <source>
        <dbReference type="ARBA" id="ARBA00009024"/>
    </source>
</evidence>
<dbReference type="GeneTree" id="ENSGT00940000163927"/>
<name>A0A3B3RY20_9TELE</name>
<reference evidence="2" key="1">
    <citation type="submission" date="2025-05" db="UniProtKB">
        <authorList>
            <consortium name="Ensembl"/>
        </authorList>
    </citation>
    <scope>IDENTIFICATION</scope>
</reference>
<dbReference type="AlphaFoldDB" id="A0A3B3RY20"/>
<evidence type="ECO:0000313" key="2">
    <source>
        <dbReference type="Ensembl" id="ENSPKIP00000023357.1"/>
    </source>
</evidence>
<dbReference type="InterPro" id="IPR006461">
    <property type="entry name" value="PLAC_motif_containing"/>
</dbReference>